<evidence type="ECO:0000256" key="4">
    <source>
        <dbReference type="ARBA" id="ARBA00023054"/>
    </source>
</evidence>
<keyword evidence="7" id="KW-0469">Meiosis</keyword>
<reference evidence="12" key="3">
    <citation type="submission" date="2025-09" db="UniProtKB">
        <authorList>
            <consortium name="Ensembl"/>
        </authorList>
    </citation>
    <scope>IDENTIFICATION</scope>
</reference>
<keyword evidence="6 8" id="KW-0539">Nucleus</keyword>
<dbReference type="GO" id="GO:0007131">
    <property type="term" value="P:reciprocal meiotic recombination"/>
    <property type="evidence" value="ECO:0007669"/>
    <property type="project" value="InterPro"/>
</dbReference>
<evidence type="ECO:0000256" key="2">
    <source>
        <dbReference type="ARBA" id="ARBA00005981"/>
    </source>
</evidence>
<feature type="domain" description="Mnd1 HTH" evidence="10">
    <location>
        <begin position="16"/>
        <end position="74"/>
    </location>
</feature>
<evidence type="ECO:0000313" key="12">
    <source>
        <dbReference type="Ensembl" id="ENSCSAVP00000015015.1"/>
    </source>
</evidence>
<dbReference type="Ensembl" id="ENSCSAVT00000015189.1">
    <property type="protein sequence ID" value="ENSCSAVP00000015015.1"/>
    <property type="gene ID" value="ENSCSAVG00000008797.1"/>
</dbReference>
<evidence type="ECO:0000256" key="7">
    <source>
        <dbReference type="ARBA" id="ARBA00023254"/>
    </source>
</evidence>
<dbReference type="OMA" id="VCYWAFP"/>
<keyword evidence="13" id="KW-1185">Reference proteome</keyword>
<dbReference type="PANTHER" id="PTHR31398">
    <property type="entry name" value="MEIOTIC NUCLEAR DIVISION PROTEIN 1 HOMOLOG"/>
    <property type="match status" value="1"/>
</dbReference>
<dbReference type="eggNOG" id="KOG3433">
    <property type="taxonomic scope" value="Eukaryota"/>
</dbReference>
<dbReference type="PIRSF" id="PIRSF026991">
    <property type="entry name" value="Mnd1"/>
    <property type="match status" value="1"/>
</dbReference>
<dbReference type="HOGENOM" id="CLU_080628_3_1_1"/>
<dbReference type="GeneTree" id="ENSGT00490000043413"/>
<evidence type="ECO:0000256" key="5">
    <source>
        <dbReference type="ARBA" id="ARBA00023172"/>
    </source>
</evidence>
<comment type="function">
    <text evidence="8">Required for proper homologous chromosome pairing and efficient cross-over and intragenic recombination during meiosis.</text>
</comment>
<dbReference type="Pfam" id="PF03962">
    <property type="entry name" value="Mnd1"/>
    <property type="match status" value="1"/>
</dbReference>
<dbReference type="PANTHER" id="PTHR31398:SF0">
    <property type="entry name" value="MEIOTIC NUCLEAR DIVISION PROTEIN 1 HOMOLOG"/>
    <property type="match status" value="1"/>
</dbReference>
<evidence type="ECO:0000256" key="6">
    <source>
        <dbReference type="ARBA" id="ARBA00023242"/>
    </source>
</evidence>
<evidence type="ECO:0000259" key="10">
    <source>
        <dbReference type="Pfam" id="PF03962"/>
    </source>
</evidence>
<evidence type="ECO:0000256" key="9">
    <source>
        <dbReference type="SAM" id="Coils"/>
    </source>
</evidence>
<sequence>MSKKRGLSLEEKRTRMMEIFTEKNEFFHLKELEKIAPKLKGITPMSVKEVLQGLVDDDMVNCEKVGTSSFYWAFSSQALNNRLTKKRKLNEDLDKLRKKLTTTNENVEAAQSLRKASKERENLVEELTELQTKKAKLETEITKYKDCDPEVINELQKEATIAKEAANRWTDNIFNLKSWIKRKFPIDENVINKQFDIPEELDYIE</sequence>
<comment type="similarity">
    <text evidence="2 8">Belongs to the MND1 family.</text>
</comment>
<reference evidence="12" key="2">
    <citation type="submission" date="2025-08" db="UniProtKB">
        <authorList>
            <consortium name="Ensembl"/>
        </authorList>
    </citation>
    <scope>IDENTIFICATION</scope>
</reference>
<keyword evidence="4 9" id="KW-0175">Coiled coil</keyword>
<comment type="subcellular location">
    <subcellularLocation>
        <location evidence="1 8">Nucleus</location>
    </subcellularLocation>
</comment>
<evidence type="ECO:0000256" key="1">
    <source>
        <dbReference type="ARBA" id="ARBA00004123"/>
    </source>
</evidence>
<dbReference type="STRING" id="51511.ENSCSAVP00000015015"/>
<dbReference type="InterPro" id="IPR040453">
    <property type="entry name" value="Mnd1_HTH"/>
</dbReference>
<dbReference type="InterPro" id="IPR040661">
    <property type="entry name" value="LZ3wCH"/>
</dbReference>
<keyword evidence="5" id="KW-0233">DNA recombination</keyword>
<evidence type="ECO:0000313" key="13">
    <source>
        <dbReference type="Proteomes" id="UP000007875"/>
    </source>
</evidence>
<dbReference type="Proteomes" id="UP000007875">
    <property type="component" value="Unassembled WGS sequence"/>
</dbReference>
<feature type="domain" description="Leucine zipper with capping helix" evidence="11">
    <location>
        <begin position="150"/>
        <end position="204"/>
    </location>
</feature>
<evidence type="ECO:0000259" key="11">
    <source>
        <dbReference type="Pfam" id="PF18517"/>
    </source>
</evidence>
<dbReference type="InterPro" id="IPR005647">
    <property type="entry name" value="Mnd1"/>
</dbReference>
<dbReference type="InParanoid" id="H2ZBQ0"/>
<evidence type="ECO:0000256" key="3">
    <source>
        <dbReference type="ARBA" id="ARBA00013726"/>
    </source>
</evidence>
<dbReference type="GO" id="GO:0005634">
    <property type="term" value="C:nucleus"/>
    <property type="evidence" value="ECO:0007669"/>
    <property type="project" value="UniProtKB-SubCell"/>
</dbReference>
<dbReference type="AlphaFoldDB" id="H2ZBQ0"/>
<dbReference type="Pfam" id="PF18517">
    <property type="entry name" value="LZ3wCH"/>
    <property type="match status" value="1"/>
</dbReference>
<dbReference type="GO" id="GO:0003690">
    <property type="term" value="F:double-stranded DNA binding"/>
    <property type="evidence" value="ECO:0007669"/>
    <property type="project" value="InterPro"/>
</dbReference>
<evidence type="ECO:0000256" key="8">
    <source>
        <dbReference type="PIRNR" id="PIRNR026991"/>
    </source>
</evidence>
<protein>
    <recommendedName>
        <fullName evidence="3 8">Meiotic nuclear division protein 1 homolog</fullName>
    </recommendedName>
</protein>
<feature type="coiled-coil region" evidence="9">
    <location>
        <begin position="79"/>
        <end position="172"/>
    </location>
</feature>
<reference evidence="13" key="1">
    <citation type="submission" date="2003-08" db="EMBL/GenBank/DDBJ databases">
        <authorList>
            <person name="Birren B."/>
            <person name="Nusbaum C."/>
            <person name="Abebe A."/>
            <person name="Abouelleil A."/>
            <person name="Adekoya E."/>
            <person name="Ait-zahra M."/>
            <person name="Allen N."/>
            <person name="Allen T."/>
            <person name="An P."/>
            <person name="Anderson M."/>
            <person name="Anderson S."/>
            <person name="Arachchi H."/>
            <person name="Armbruster J."/>
            <person name="Bachantsang P."/>
            <person name="Baldwin J."/>
            <person name="Barry A."/>
            <person name="Bayul T."/>
            <person name="Blitshsteyn B."/>
            <person name="Bloom T."/>
            <person name="Blye J."/>
            <person name="Boguslavskiy L."/>
            <person name="Borowsky M."/>
            <person name="Boukhgalter B."/>
            <person name="Brunache A."/>
            <person name="Butler J."/>
            <person name="Calixte N."/>
            <person name="Calvo S."/>
            <person name="Camarata J."/>
            <person name="Campo K."/>
            <person name="Chang J."/>
            <person name="Cheshatsang Y."/>
            <person name="Citroen M."/>
            <person name="Collymore A."/>
            <person name="Considine T."/>
            <person name="Cook A."/>
            <person name="Cooke P."/>
            <person name="Corum B."/>
            <person name="Cuomo C."/>
            <person name="David R."/>
            <person name="Dawoe T."/>
            <person name="Degray S."/>
            <person name="Dodge S."/>
            <person name="Dooley K."/>
            <person name="Dorje P."/>
            <person name="Dorjee K."/>
            <person name="Dorris L."/>
            <person name="Duffey N."/>
            <person name="Dupes A."/>
            <person name="Elkins T."/>
            <person name="Engels R."/>
            <person name="Erickson J."/>
            <person name="Farina A."/>
            <person name="Faro S."/>
            <person name="Ferreira P."/>
            <person name="Fischer H."/>
            <person name="Fitzgerald M."/>
            <person name="Foley K."/>
            <person name="Gage D."/>
            <person name="Galagan J."/>
            <person name="Gearin G."/>
            <person name="Gnerre S."/>
            <person name="Gnirke A."/>
            <person name="Goyette A."/>
            <person name="Graham J."/>
            <person name="Grandbois E."/>
            <person name="Gyaltsen K."/>
            <person name="Hafez N."/>
            <person name="Hagopian D."/>
            <person name="Hagos B."/>
            <person name="Hall J."/>
            <person name="Hatcher B."/>
            <person name="Heller A."/>
            <person name="Higgins H."/>
            <person name="Honan T."/>
            <person name="Horn A."/>
            <person name="Houde N."/>
            <person name="Hughes L."/>
            <person name="Hulme W."/>
            <person name="Husby E."/>
            <person name="Iliev I."/>
            <person name="Jaffe D."/>
            <person name="Jones C."/>
            <person name="Kamal M."/>
            <person name="Kamat A."/>
            <person name="Kamvysselis M."/>
            <person name="Karlsson E."/>
            <person name="Kells C."/>
            <person name="Kieu A."/>
            <person name="Kisner P."/>
            <person name="Kodira C."/>
            <person name="Kulbokas E."/>
            <person name="Labutti K."/>
            <person name="Lama D."/>
            <person name="Landers T."/>
            <person name="Leger J."/>
            <person name="Levine S."/>
            <person name="Lewis D."/>
            <person name="Lewis T."/>
            <person name="Lindblad-toh K."/>
            <person name="Liu X."/>
            <person name="Lokyitsang T."/>
            <person name="Lokyitsang Y."/>
            <person name="Lucien O."/>
            <person name="Lui A."/>
            <person name="Ma L.J."/>
            <person name="Mabbitt R."/>
            <person name="Macdonald J."/>
            <person name="Maclean C."/>
            <person name="Major J."/>
            <person name="Manning J."/>
            <person name="Marabella R."/>
            <person name="Maru K."/>
            <person name="Matthews C."/>
            <person name="Mauceli E."/>
            <person name="Mccarthy M."/>
            <person name="Mcdonough S."/>
            <person name="Mcghee T."/>
            <person name="Meldrim J."/>
            <person name="Meneus L."/>
            <person name="Mesirov J."/>
            <person name="Mihalev A."/>
            <person name="Mihova T."/>
            <person name="Mikkelsen T."/>
            <person name="Mlenga V."/>
            <person name="Moru K."/>
            <person name="Mozes J."/>
            <person name="Mulrain L."/>
            <person name="Munson G."/>
            <person name="Naylor J."/>
            <person name="Newes C."/>
            <person name="Nguyen C."/>
            <person name="Nguyen N."/>
            <person name="Nguyen T."/>
            <person name="Nicol R."/>
            <person name="Nielsen C."/>
            <person name="Nizzari M."/>
            <person name="Norbu C."/>
            <person name="Norbu N."/>
            <person name="O'donnell P."/>
            <person name="Okoawo O."/>
            <person name="O'leary S."/>
            <person name="Omotosho B."/>
            <person name="O'neill K."/>
            <person name="Osman S."/>
            <person name="Parker S."/>
            <person name="Perrin D."/>
            <person name="Phunkhang P."/>
            <person name="Piqani B."/>
            <person name="Purcell S."/>
            <person name="Rachupka T."/>
            <person name="Ramasamy U."/>
            <person name="Rameau R."/>
            <person name="Ray V."/>
            <person name="Raymond C."/>
            <person name="Retta R."/>
            <person name="Richardson S."/>
            <person name="Rise C."/>
            <person name="Rodriguez J."/>
            <person name="Rogers J."/>
            <person name="Rogov P."/>
            <person name="Rutman M."/>
            <person name="Schupbach R."/>
            <person name="Seaman C."/>
            <person name="Settipalli S."/>
            <person name="Sharpe T."/>
            <person name="Sheridan J."/>
            <person name="Sherpa N."/>
            <person name="Shi J."/>
            <person name="Smirnov S."/>
            <person name="Smith C."/>
            <person name="Sougnez C."/>
            <person name="Spencer B."/>
            <person name="Stalker J."/>
            <person name="Stange-thomann N."/>
            <person name="Stavropoulos S."/>
            <person name="Stetson K."/>
            <person name="Stone C."/>
            <person name="Stone S."/>
            <person name="Stubbs M."/>
            <person name="Talamas J."/>
            <person name="Tchuinga P."/>
            <person name="Tenzing P."/>
            <person name="Tesfaye S."/>
            <person name="Theodore J."/>
            <person name="Thoulutsang Y."/>
            <person name="Topham K."/>
            <person name="Towey S."/>
            <person name="Tsamla T."/>
            <person name="Tsomo N."/>
            <person name="Vallee D."/>
            <person name="Vassiliev H."/>
            <person name="Venkataraman V."/>
            <person name="Vinson J."/>
            <person name="Vo A."/>
            <person name="Wade C."/>
            <person name="Wang S."/>
            <person name="Wangchuk T."/>
            <person name="Wangdi T."/>
            <person name="Whittaker C."/>
            <person name="Wilkinson J."/>
            <person name="Wu Y."/>
            <person name="Wyman D."/>
            <person name="Yadav S."/>
            <person name="Yang S."/>
            <person name="Yang X."/>
            <person name="Yeager S."/>
            <person name="Yee E."/>
            <person name="Young G."/>
            <person name="Zainoun J."/>
            <person name="Zembeck L."/>
            <person name="Zimmer A."/>
            <person name="Zody M."/>
            <person name="Lander E."/>
        </authorList>
    </citation>
    <scope>NUCLEOTIDE SEQUENCE [LARGE SCALE GENOMIC DNA]</scope>
</reference>
<organism evidence="12 13">
    <name type="scientific">Ciona savignyi</name>
    <name type="common">Pacific transparent sea squirt</name>
    <dbReference type="NCBI Taxonomy" id="51511"/>
    <lineage>
        <taxon>Eukaryota</taxon>
        <taxon>Metazoa</taxon>
        <taxon>Chordata</taxon>
        <taxon>Tunicata</taxon>
        <taxon>Ascidiacea</taxon>
        <taxon>Phlebobranchia</taxon>
        <taxon>Cionidae</taxon>
        <taxon>Ciona</taxon>
    </lineage>
</organism>
<accession>H2ZBQ0</accession>
<proteinExistence type="inferred from homology"/>
<name>H2ZBQ0_CIOSA</name>